<gene>
    <name evidence="2" type="ORF">CHGG_05344</name>
</gene>
<name>Q2H7M1_CHAGB</name>
<dbReference type="AlphaFoldDB" id="Q2H7M1"/>
<accession>Q2H7M1</accession>
<feature type="compositionally biased region" description="Polar residues" evidence="1">
    <location>
        <begin position="27"/>
        <end position="42"/>
    </location>
</feature>
<reference evidence="3" key="1">
    <citation type="journal article" date="2015" name="Genome Announc.">
        <title>Draft genome sequence of the cellulolytic fungus Chaetomium globosum.</title>
        <authorList>
            <person name="Cuomo C.A."/>
            <person name="Untereiner W.A."/>
            <person name="Ma L.-J."/>
            <person name="Grabherr M."/>
            <person name="Birren B.W."/>
        </authorList>
    </citation>
    <scope>NUCLEOTIDE SEQUENCE [LARGE SCALE GENOMIC DNA]</scope>
    <source>
        <strain evidence="3">ATCC 6205 / CBS 148.51 / DSM 1962 / NBRC 6347 / NRRL 1970</strain>
    </source>
</reference>
<organism evidence="2 3">
    <name type="scientific">Chaetomium globosum (strain ATCC 6205 / CBS 148.51 / DSM 1962 / NBRC 6347 / NRRL 1970)</name>
    <name type="common">Soil fungus</name>
    <dbReference type="NCBI Taxonomy" id="306901"/>
    <lineage>
        <taxon>Eukaryota</taxon>
        <taxon>Fungi</taxon>
        <taxon>Dikarya</taxon>
        <taxon>Ascomycota</taxon>
        <taxon>Pezizomycotina</taxon>
        <taxon>Sordariomycetes</taxon>
        <taxon>Sordariomycetidae</taxon>
        <taxon>Sordariales</taxon>
        <taxon>Chaetomiaceae</taxon>
        <taxon>Chaetomium</taxon>
    </lineage>
</organism>
<dbReference type="InParanoid" id="Q2H7M1"/>
<dbReference type="EMBL" id="CH408031">
    <property type="protein sequence ID" value="EAQ88725.1"/>
    <property type="molecule type" value="Genomic_DNA"/>
</dbReference>
<feature type="compositionally biased region" description="Basic and acidic residues" evidence="1">
    <location>
        <begin position="88"/>
        <end position="110"/>
    </location>
</feature>
<sequence length="121" mass="13581">MKQEATAGAEGVKRNRTEDDEFLPGTLNLSQLRWNPNRNPESARSGERPRLHTTRPGCRPSAQVEMSKLLISPRNSAAIRTTPQQKTATRERAFQPKRSSEKPTDQECRRQPGASAARWTG</sequence>
<keyword evidence="3" id="KW-1185">Reference proteome</keyword>
<dbReference type="VEuPathDB" id="FungiDB:CHGG_05344"/>
<dbReference type="GeneID" id="4390562"/>
<proteinExistence type="predicted"/>
<feature type="compositionally biased region" description="Polar residues" evidence="1">
    <location>
        <begin position="73"/>
        <end position="87"/>
    </location>
</feature>
<evidence type="ECO:0000313" key="3">
    <source>
        <dbReference type="Proteomes" id="UP000001056"/>
    </source>
</evidence>
<protein>
    <submittedName>
        <fullName evidence="2">Uncharacterized protein</fullName>
    </submittedName>
</protein>
<evidence type="ECO:0000313" key="2">
    <source>
        <dbReference type="EMBL" id="EAQ88725.1"/>
    </source>
</evidence>
<dbReference type="HOGENOM" id="CLU_2037791_0_0_1"/>
<feature type="region of interest" description="Disordered" evidence="1">
    <location>
        <begin position="1"/>
        <end position="121"/>
    </location>
</feature>
<evidence type="ECO:0000256" key="1">
    <source>
        <dbReference type="SAM" id="MobiDB-lite"/>
    </source>
</evidence>
<dbReference type="Proteomes" id="UP000001056">
    <property type="component" value="Unassembled WGS sequence"/>
</dbReference>
<dbReference type="RefSeq" id="XP_001221439.1">
    <property type="nucleotide sequence ID" value="XM_001221438.1"/>
</dbReference>